<reference evidence="2" key="2">
    <citation type="submission" date="2023-06" db="EMBL/GenBank/DDBJ databases">
        <authorList>
            <person name="Swenson N.G."/>
            <person name="Wegrzyn J.L."/>
            <person name="Mcevoy S.L."/>
        </authorList>
    </citation>
    <scope>NUCLEOTIDE SEQUENCE</scope>
    <source>
        <strain evidence="2">NS2018</strain>
        <tissue evidence="2">Leaf</tissue>
    </source>
</reference>
<dbReference type="AlphaFoldDB" id="A0AA39RTJ7"/>
<comment type="caution">
    <text evidence="2">The sequence shown here is derived from an EMBL/GenBank/DDBJ whole genome shotgun (WGS) entry which is preliminary data.</text>
</comment>
<reference evidence="2" key="1">
    <citation type="journal article" date="2022" name="Plant J.">
        <title>Strategies of tolerance reflected in two North American maple genomes.</title>
        <authorList>
            <person name="McEvoy S.L."/>
            <person name="Sezen U.U."/>
            <person name="Trouern-Trend A."/>
            <person name="McMahon S.M."/>
            <person name="Schaberg P.G."/>
            <person name="Yang J."/>
            <person name="Wegrzyn J.L."/>
            <person name="Swenson N.G."/>
        </authorList>
    </citation>
    <scope>NUCLEOTIDE SEQUENCE</scope>
    <source>
        <strain evidence="2">NS2018</strain>
    </source>
</reference>
<sequence length="201" mass="22194">MFVCLYYIVLLSRDGKNLGPGRVCPNPTEYPGFESPDLLSIKQFLNFPQTPTPPPSVEPPPKRRCFSPNETTASLTPPPPPPYVGFGYEDEFYQVEPNIEVGNKEELELELKEQISNLDSFLELETAAAAATEAVTTQVSGSGAECDPVDLWMLDDIDDGYINENSSFGNFASFNGFGLKPNMSKPSKKGSHIQVFDPFFI</sequence>
<keyword evidence="3" id="KW-1185">Reference proteome</keyword>
<gene>
    <name evidence="2" type="ORF">LWI29_031121</name>
</gene>
<evidence type="ECO:0000256" key="1">
    <source>
        <dbReference type="SAM" id="MobiDB-lite"/>
    </source>
</evidence>
<evidence type="ECO:0000313" key="3">
    <source>
        <dbReference type="Proteomes" id="UP001168877"/>
    </source>
</evidence>
<name>A0AA39RTJ7_ACESA</name>
<organism evidence="2 3">
    <name type="scientific">Acer saccharum</name>
    <name type="common">Sugar maple</name>
    <dbReference type="NCBI Taxonomy" id="4024"/>
    <lineage>
        <taxon>Eukaryota</taxon>
        <taxon>Viridiplantae</taxon>
        <taxon>Streptophyta</taxon>
        <taxon>Embryophyta</taxon>
        <taxon>Tracheophyta</taxon>
        <taxon>Spermatophyta</taxon>
        <taxon>Magnoliopsida</taxon>
        <taxon>eudicotyledons</taxon>
        <taxon>Gunneridae</taxon>
        <taxon>Pentapetalae</taxon>
        <taxon>rosids</taxon>
        <taxon>malvids</taxon>
        <taxon>Sapindales</taxon>
        <taxon>Sapindaceae</taxon>
        <taxon>Hippocastanoideae</taxon>
        <taxon>Acereae</taxon>
        <taxon>Acer</taxon>
    </lineage>
</organism>
<accession>A0AA39RTJ7</accession>
<feature type="region of interest" description="Disordered" evidence="1">
    <location>
        <begin position="49"/>
        <end position="80"/>
    </location>
</feature>
<dbReference type="Proteomes" id="UP001168877">
    <property type="component" value="Unassembled WGS sequence"/>
</dbReference>
<dbReference type="EMBL" id="JAUESC010000385">
    <property type="protein sequence ID" value="KAK0579770.1"/>
    <property type="molecule type" value="Genomic_DNA"/>
</dbReference>
<proteinExistence type="predicted"/>
<feature type="compositionally biased region" description="Pro residues" evidence="1">
    <location>
        <begin position="50"/>
        <end position="59"/>
    </location>
</feature>
<evidence type="ECO:0000313" key="2">
    <source>
        <dbReference type="EMBL" id="KAK0579770.1"/>
    </source>
</evidence>
<protein>
    <submittedName>
        <fullName evidence="2">Uncharacterized protein</fullName>
    </submittedName>
</protein>